<comment type="caution">
    <text evidence="1">The sequence shown here is derived from an EMBL/GenBank/DDBJ whole genome shotgun (WGS) entry which is preliminary data.</text>
</comment>
<organism evidence="1 2">
    <name type="scientific">Christensenella tenuis</name>
    <dbReference type="NCBI Taxonomy" id="2763033"/>
    <lineage>
        <taxon>Bacteria</taxon>
        <taxon>Bacillati</taxon>
        <taxon>Bacillota</taxon>
        <taxon>Clostridia</taxon>
        <taxon>Christensenellales</taxon>
        <taxon>Christensenellaceae</taxon>
        <taxon>Christensenella</taxon>
    </lineage>
</organism>
<proteinExistence type="predicted"/>
<sequence length="118" mass="13296">MNKKTSGEIFKKYLGAPPCFPIFTDAVTIFDSAILLPADPGKLSGYAPFSPPASISVLGFSRFCNFLFRIDMAKFFLSRSFHAAILFYNPLVLRSCPADIPFSFRWLCLGQREQCRIK</sequence>
<gene>
    <name evidence="1" type="ORF">H8S18_04645</name>
</gene>
<dbReference type="Proteomes" id="UP000606889">
    <property type="component" value="Unassembled WGS sequence"/>
</dbReference>
<name>A0ABR7ECW7_9FIRM</name>
<evidence type="ECO:0000313" key="1">
    <source>
        <dbReference type="EMBL" id="MBC5647615.1"/>
    </source>
</evidence>
<protein>
    <submittedName>
        <fullName evidence="1">Uncharacterized protein</fullName>
    </submittedName>
</protein>
<keyword evidence="2" id="KW-1185">Reference proteome</keyword>
<evidence type="ECO:0000313" key="2">
    <source>
        <dbReference type="Proteomes" id="UP000606889"/>
    </source>
</evidence>
<dbReference type="RefSeq" id="WP_186857135.1">
    <property type="nucleotide sequence ID" value="NZ_JACOON010000002.1"/>
</dbReference>
<accession>A0ABR7ECW7</accession>
<reference evidence="1 2" key="1">
    <citation type="submission" date="2020-08" db="EMBL/GenBank/DDBJ databases">
        <title>Genome public.</title>
        <authorList>
            <person name="Liu C."/>
            <person name="Sun Q."/>
        </authorList>
    </citation>
    <scope>NUCLEOTIDE SEQUENCE [LARGE SCALE GENOMIC DNA]</scope>
    <source>
        <strain evidence="1 2">NSJ-35</strain>
    </source>
</reference>
<dbReference type="EMBL" id="JACOON010000002">
    <property type="protein sequence ID" value="MBC5647615.1"/>
    <property type="molecule type" value="Genomic_DNA"/>
</dbReference>